<dbReference type="SFLD" id="SFLDS00003">
    <property type="entry name" value="Haloacid_Dehalogenase"/>
    <property type="match status" value="1"/>
</dbReference>
<evidence type="ECO:0000313" key="1">
    <source>
        <dbReference type="EMBL" id="MBD0382908.1"/>
    </source>
</evidence>
<dbReference type="InterPro" id="IPR006379">
    <property type="entry name" value="HAD-SF_hydro_IIB"/>
</dbReference>
<dbReference type="GO" id="GO:0016791">
    <property type="term" value="F:phosphatase activity"/>
    <property type="evidence" value="ECO:0007669"/>
    <property type="project" value="TreeGrafter"/>
</dbReference>
<protein>
    <submittedName>
        <fullName evidence="1">HAD family phosphatase</fullName>
    </submittedName>
</protein>
<reference evidence="1" key="1">
    <citation type="submission" date="2020-09" db="EMBL/GenBank/DDBJ databases">
        <title>Draft Genome Sequence of Paenibacillus sp. WST5.</title>
        <authorList>
            <person name="Bao Z."/>
        </authorList>
    </citation>
    <scope>NUCLEOTIDE SEQUENCE</scope>
    <source>
        <strain evidence="1">WST5</strain>
    </source>
</reference>
<dbReference type="Pfam" id="PF08282">
    <property type="entry name" value="Hydrolase_3"/>
    <property type="match status" value="1"/>
</dbReference>
<dbReference type="Gene3D" id="3.30.1240.10">
    <property type="match status" value="1"/>
</dbReference>
<dbReference type="SUPFAM" id="SSF56784">
    <property type="entry name" value="HAD-like"/>
    <property type="match status" value="1"/>
</dbReference>
<dbReference type="RefSeq" id="WP_188176701.1">
    <property type="nucleotide sequence ID" value="NZ_JACVVD010000009.1"/>
</dbReference>
<dbReference type="InterPro" id="IPR000150">
    <property type="entry name" value="Cof"/>
</dbReference>
<sequence length="263" mass="29848">MNPKWIVLDLDGTLLNSKKQISRRNLFALQKVNSDGIQIIFATARPPRAVNYGNVNLSSFGTMVFYNGALFRCNVTNQEIHYSISKELVGAIFDYCLSVDPEANISVEVKNEWFTYKSLDYREMMKVTTNPTIINIEELKTYDCTKILITDYKNTEDIVNRFGDQVHILNTDDGKLIQIMSVRSSKENAVKYLIESQGYKMSDVMCFGDDFNDLGLFHSCGFPIAMGNAIRELKEIATEITETNDNDGVALILERILHKSPLN</sequence>
<dbReference type="GO" id="GO:0005829">
    <property type="term" value="C:cytosol"/>
    <property type="evidence" value="ECO:0007669"/>
    <property type="project" value="TreeGrafter"/>
</dbReference>
<dbReference type="Gene3D" id="3.40.50.1000">
    <property type="entry name" value="HAD superfamily/HAD-like"/>
    <property type="match status" value="1"/>
</dbReference>
<dbReference type="SFLD" id="SFLDG01140">
    <property type="entry name" value="C2.B:_Phosphomannomutase_and_P"/>
    <property type="match status" value="1"/>
</dbReference>
<dbReference type="PANTHER" id="PTHR10000">
    <property type="entry name" value="PHOSPHOSERINE PHOSPHATASE"/>
    <property type="match status" value="1"/>
</dbReference>
<dbReference type="AlphaFoldDB" id="A0A926KT96"/>
<dbReference type="PANTHER" id="PTHR10000:SF8">
    <property type="entry name" value="HAD SUPERFAMILY HYDROLASE-LIKE, TYPE 3"/>
    <property type="match status" value="1"/>
</dbReference>
<dbReference type="InterPro" id="IPR023214">
    <property type="entry name" value="HAD_sf"/>
</dbReference>
<dbReference type="GO" id="GO:0000287">
    <property type="term" value="F:magnesium ion binding"/>
    <property type="evidence" value="ECO:0007669"/>
    <property type="project" value="TreeGrafter"/>
</dbReference>
<dbReference type="Proteomes" id="UP000650466">
    <property type="component" value="Unassembled WGS sequence"/>
</dbReference>
<proteinExistence type="predicted"/>
<comment type="caution">
    <text evidence="1">The sequence shown here is derived from an EMBL/GenBank/DDBJ whole genome shotgun (WGS) entry which is preliminary data.</text>
</comment>
<accession>A0A926KT96</accession>
<dbReference type="EMBL" id="JACVVD010000009">
    <property type="protein sequence ID" value="MBD0382908.1"/>
    <property type="molecule type" value="Genomic_DNA"/>
</dbReference>
<keyword evidence="2" id="KW-1185">Reference proteome</keyword>
<organism evidence="1 2">
    <name type="scientific">Paenibacillus sedimenti</name>
    <dbReference type="NCBI Taxonomy" id="2770274"/>
    <lineage>
        <taxon>Bacteria</taxon>
        <taxon>Bacillati</taxon>
        <taxon>Bacillota</taxon>
        <taxon>Bacilli</taxon>
        <taxon>Bacillales</taxon>
        <taxon>Paenibacillaceae</taxon>
        <taxon>Paenibacillus</taxon>
    </lineage>
</organism>
<dbReference type="InterPro" id="IPR036412">
    <property type="entry name" value="HAD-like_sf"/>
</dbReference>
<gene>
    <name evidence="1" type="ORF">ICC18_22625</name>
</gene>
<evidence type="ECO:0000313" key="2">
    <source>
        <dbReference type="Proteomes" id="UP000650466"/>
    </source>
</evidence>
<dbReference type="CDD" id="cd07516">
    <property type="entry name" value="HAD_Pase"/>
    <property type="match status" value="1"/>
</dbReference>
<dbReference type="NCBIfam" id="TIGR01484">
    <property type="entry name" value="HAD-SF-IIB"/>
    <property type="match status" value="1"/>
</dbReference>
<dbReference type="NCBIfam" id="TIGR00099">
    <property type="entry name" value="Cof-subfamily"/>
    <property type="match status" value="1"/>
</dbReference>
<name>A0A926KT96_9BACL</name>